<gene>
    <name evidence="2" type="ORF">PH7735_01558</name>
</gene>
<protein>
    <recommendedName>
        <fullName evidence="4">Integral membrane protein</fullName>
    </recommendedName>
</protein>
<keyword evidence="3" id="KW-1185">Reference proteome</keyword>
<feature type="chain" id="PRO_5006065486" description="Integral membrane protein" evidence="1">
    <location>
        <begin position="31"/>
        <end position="158"/>
    </location>
</feature>
<accession>A0A0P1IPK1</accession>
<name>A0A0P1IPK1_9RHOB</name>
<dbReference type="AlphaFoldDB" id="A0A0P1IPK1"/>
<evidence type="ECO:0008006" key="4">
    <source>
        <dbReference type="Google" id="ProtNLM"/>
    </source>
</evidence>
<dbReference type="EMBL" id="CYTW01000001">
    <property type="protein sequence ID" value="CUJ93099.1"/>
    <property type="molecule type" value="Genomic_DNA"/>
</dbReference>
<keyword evidence="1" id="KW-0732">Signal</keyword>
<evidence type="ECO:0000256" key="1">
    <source>
        <dbReference type="SAM" id="SignalP"/>
    </source>
</evidence>
<dbReference type="STRING" id="1715693.PH7735_01558"/>
<organism evidence="2 3">
    <name type="scientific">Shimia thalassica</name>
    <dbReference type="NCBI Taxonomy" id="1715693"/>
    <lineage>
        <taxon>Bacteria</taxon>
        <taxon>Pseudomonadati</taxon>
        <taxon>Pseudomonadota</taxon>
        <taxon>Alphaproteobacteria</taxon>
        <taxon>Rhodobacterales</taxon>
        <taxon>Roseobacteraceae</taxon>
    </lineage>
</organism>
<proteinExistence type="predicted"/>
<dbReference type="PROSITE" id="PS51257">
    <property type="entry name" value="PROKAR_LIPOPROTEIN"/>
    <property type="match status" value="1"/>
</dbReference>
<dbReference type="Proteomes" id="UP000051870">
    <property type="component" value="Unassembled WGS sequence"/>
</dbReference>
<evidence type="ECO:0000313" key="2">
    <source>
        <dbReference type="EMBL" id="CUJ93099.1"/>
    </source>
</evidence>
<sequence>MSAFKRSFCCAVFALVVLGGCGATTYQTYAKNGASTAAVSRDQTECSLEANRLFPAANFPTTYPSGGYYGTGYYNGGWGLGVTYVGSTDVNAGMRNAHRNDCMRLKGYTPVVYPICTNDQLGGASYAPATGAPAPAPNICAVAQKDARPVLVDLSKPI</sequence>
<feature type="signal peptide" evidence="1">
    <location>
        <begin position="1"/>
        <end position="30"/>
    </location>
</feature>
<dbReference type="GeneID" id="83880609"/>
<dbReference type="RefSeq" id="WP_058310676.1">
    <property type="nucleotide sequence ID" value="NZ_CYTW01000001.1"/>
</dbReference>
<reference evidence="3" key="1">
    <citation type="submission" date="2015-09" db="EMBL/GenBank/DDBJ databases">
        <authorList>
            <person name="Rodrigo-Torres Lidia"/>
            <person name="Arahal R.David."/>
        </authorList>
    </citation>
    <scope>NUCLEOTIDE SEQUENCE [LARGE SCALE GENOMIC DNA]</scope>
    <source>
        <strain evidence="3">CECT 7735</strain>
    </source>
</reference>
<evidence type="ECO:0000313" key="3">
    <source>
        <dbReference type="Proteomes" id="UP000051870"/>
    </source>
</evidence>